<feature type="region of interest" description="Disordered" evidence="1">
    <location>
        <begin position="947"/>
        <end position="983"/>
    </location>
</feature>
<dbReference type="EMBL" id="MU620915">
    <property type="protein sequence ID" value="KAI8580073.1"/>
    <property type="molecule type" value="Genomic_DNA"/>
</dbReference>
<comment type="caution">
    <text evidence="3">The sequence shown here is derived from an EMBL/GenBank/DDBJ whole genome shotgun (WGS) entry which is preliminary data.</text>
</comment>
<evidence type="ECO:0000256" key="1">
    <source>
        <dbReference type="SAM" id="MobiDB-lite"/>
    </source>
</evidence>
<dbReference type="RefSeq" id="XP_051445077.1">
    <property type="nucleotide sequence ID" value="XM_051588735.1"/>
</dbReference>
<feature type="region of interest" description="Disordered" evidence="1">
    <location>
        <begin position="1200"/>
        <end position="1222"/>
    </location>
</feature>
<protein>
    <recommendedName>
        <fullName evidence="2">NuBaID C-terminal domain-containing protein</fullName>
    </recommendedName>
</protein>
<feature type="compositionally biased region" description="Polar residues" evidence="1">
    <location>
        <begin position="759"/>
        <end position="769"/>
    </location>
</feature>
<feature type="compositionally biased region" description="Acidic residues" evidence="1">
    <location>
        <begin position="631"/>
        <end position="641"/>
    </location>
</feature>
<feature type="region of interest" description="Disordered" evidence="1">
    <location>
        <begin position="722"/>
        <end position="797"/>
    </location>
</feature>
<evidence type="ECO:0000313" key="4">
    <source>
        <dbReference type="Proteomes" id="UP001206595"/>
    </source>
</evidence>
<gene>
    <name evidence="3" type="ORF">K450DRAFT_239249</name>
</gene>
<feature type="region of interest" description="Disordered" evidence="1">
    <location>
        <begin position="838"/>
        <end position="923"/>
    </location>
</feature>
<feature type="compositionally biased region" description="Acidic residues" evidence="1">
    <location>
        <begin position="681"/>
        <end position="692"/>
    </location>
</feature>
<evidence type="ECO:0000259" key="2">
    <source>
        <dbReference type="Pfam" id="PF08600"/>
    </source>
</evidence>
<organism evidence="3 4">
    <name type="scientific">Umbelopsis ramanniana AG</name>
    <dbReference type="NCBI Taxonomy" id="1314678"/>
    <lineage>
        <taxon>Eukaryota</taxon>
        <taxon>Fungi</taxon>
        <taxon>Fungi incertae sedis</taxon>
        <taxon>Mucoromycota</taxon>
        <taxon>Mucoromycotina</taxon>
        <taxon>Umbelopsidomycetes</taxon>
        <taxon>Umbelopsidales</taxon>
        <taxon>Umbelopsidaceae</taxon>
        <taxon>Umbelopsis</taxon>
    </lineage>
</organism>
<feature type="domain" description="NuBaID C-terminal" evidence="2">
    <location>
        <begin position="30"/>
        <end position="134"/>
    </location>
</feature>
<proteinExistence type="predicted"/>
<dbReference type="InterPro" id="IPR013909">
    <property type="entry name" value="NuBaID_C"/>
</dbReference>
<feature type="compositionally biased region" description="Basic and acidic residues" evidence="1">
    <location>
        <begin position="615"/>
        <end position="629"/>
    </location>
</feature>
<reference evidence="3" key="2">
    <citation type="journal article" date="2022" name="Proc. Natl. Acad. Sci. U.S.A.">
        <title>Diploid-dominant life cycles characterize the early evolution of Fungi.</title>
        <authorList>
            <person name="Amses K.R."/>
            <person name="Simmons D.R."/>
            <person name="Longcore J.E."/>
            <person name="Mondo S.J."/>
            <person name="Seto K."/>
            <person name="Jeronimo G.H."/>
            <person name="Bonds A.E."/>
            <person name="Quandt C.A."/>
            <person name="Davis W.J."/>
            <person name="Chang Y."/>
            <person name="Federici B.A."/>
            <person name="Kuo A."/>
            <person name="LaButti K."/>
            <person name="Pangilinan J."/>
            <person name="Andreopoulos W."/>
            <person name="Tritt A."/>
            <person name="Riley R."/>
            <person name="Hundley H."/>
            <person name="Johnson J."/>
            <person name="Lipzen A."/>
            <person name="Barry K."/>
            <person name="Lang B.F."/>
            <person name="Cuomo C.A."/>
            <person name="Buchler N.E."/>
            <person name="Grigoriev I.V."/>
            <person name="Spatafora J.W."/>
            <person name="Stajich J.E."/>
            <person name="James T.Y."/>
        </authorList>
    </citation>
    <scope>NUCLEOTIDE SEQUENCE</scope>
    <source>
        <strain evidence="3">AG</strain>
    </source>
</reference>
<evidence type="ECO:0000313" key="3">
    <source>
        <dbReference type="EMBL" id="KAI8580073.1"/>
    </source>
</evidence>
<name>A0AAD5EAD5_UMBRA</name>
<dbReference type="GeneID" id="75914080"/>
<feature type="region of interest" description="Disordered" evidence="1">
    <location>
        <begin position="344"/>
        <end position="372"/>
    </location>
</feature>
<feature type="region of interest" description="Disordered" evidence="1">
    <location>
        <begin position="675"/>
        <end position="703"/>
    </location>
</feature>
<sequence>MMKKLLKLELELSDGDKPTDWLQHKNLDSAMVLPLFGWTFFEIEGRSALKCELCFRALGLWGYNSDGVSLSNGYASSLPLDSIDAEKEHRHYCPYINRKQAQITTSATSRHSTKDSGQAICGWEFMLDMATIESKHLEEMYDLSPKAEQQRSRLRQEAQDLMKAAKSRLSQVLSGSWMKQSISTPEVEVPTEHIEGVRSPLSPTQLSPLKEGEQPLPSIIISHEEIQHLSPAADMLDRTIDEGESVNVDVTISEDTAEDVDAFGNVSEQVVEIPEEAATEVEVPLEEINTLDNLISHKPQIIAAIKDLNRLASPGSSLDVNLSTASSPNTNEAGQELRVDQLEDEEKAMESETYQNGEEEEANDDHHDAAVPPASNVEEMTDALAGHVETTPEIVSATATPPEILEAEVTFDDGTVTEQRDDTVNTTISIEEGAVEDEDVVVEDVEDILSVQDSAIEDIDSNLKESEEPLEDQVDDASQLDQNAAQELQLEYDEHGLGEQEQAEQESTATEIEVSSDTESNEIEIHQAENDDVQGAIDSEFSADTQKADAAATEVEAADDYNFEEADEEGSADLPSPAVDELRGDDIADEHTTIAEEEEQAEEDRIMDEVEELEDTHTDQQDDQIHLEGETVLDEDSLVEGEPDIIVERADTTMHEDNGYNEEKKTLAIEEVNSPISPLPYEEDEEEDEGVPLDDGMKEDNDQAVNMAPATISDMEQVADDGNVQAENEVDDNLVEEGTTSDQLEHDFATYIEEEPQANEEQPITSNEQEVADELQASLEASIQDDEAEDDVVDNSDEHVLLDESVVTTMPEDQETTEEQIDLEALPAEGDYAVDINENSGVDIPSAPEGKVTTIESPNETEIEHQHEVYEADAEEDVDIQQPQHEEVQDYHSDEIEDVSSPQISTSQEDDAHESMDDTKALDVSTDDAAISDQAALQEIGELNAEIAAAENDMSLPSSDEPSAKSNGTPKNENTEATEPFIMIEEDDGQQPIEEEDYEVISTDDLPVLHTEESAESHHAEEPKVSLEIEGNAIVELPDSPTTAEAQQDIAPQPLDPAGNAVDETEENQTHQHLSDNEQLEEYVDNEQLGEYLEEQPPYTPEPESANLDIIPASHIDAVDQASTPQLINDDDGDEVQEDDNVMNAYTTADEYEQHAMLDLEQPIDNTEDTVVPEPVSEQVNEAISQEDALIEDANTIESELHDSIMETEEEYTQESSMLDIE</sequence>
<keyword evidence="4" id="KW-1185">Reference proteome</keyword>
<dbReference type="Pfam" id="PF08600">
    <property type="entry name" value="NuBaID_C"/>
    <property type="match status" value="1"/>
</dbReference>
<feature type="region of interest" description="Disordered" evidence="1">
    <location>
        <begin position="1038"/>
        <end position="1109"/>
    </location>
</feature>
<feature type="compositionally biased region" description="Basic and acidic residues" evidence="1">
    <location>
        <begin position="580"/>
        <end position="594"/>
    </location>
</feature>
<feature type="compositionally biased region" description="Acidic residues" evidence="1">
    <location>
        <begin position="783"/>
        <end position="795"/>
    </location>
</feature>
<reference evidence="3" key="1">
    <citation type="submission" date="2021-06" db="EMBL/GenBank/DDBJ databases">
        <authorList>
            <consortium name="DOE Joint Genome Institute"/>
            <person name="Mondo S.J."/>
            <person name="Amses K.R."/>
            <person name="Simmons D.R."/>
            <person name="Longcore J.E."/>
            <person name="Seto K."/>
            <person name="Alves G.H."/>
            <person name="Bonds A.E."/>
            <person name="Quandt C.A."/>
            <person name="Davis W.J."/>
            <person name="Chang Y."/>
            <person name="Letcher P.M."/>
            <person name="Powell M.J."/>
            <person name="Kuo A."/>
            <person name="Labutti K."/>
            <person name="Pangilinan J."/>
            <person name="Andreopoulos W."/>
            <person name="Tritt A."/>
            <person name="Riley R."/>
            <person name="Hundley H."/>
            <person name="Johnson J."/>
            <person name="Lipzen A."/>
            <person name="Barry K."/>
            <person name="Berbee M.L."/>
            <person name="Buchler N.E."/>
            <person name="Grigoriev I.V."/>
            <person name="Spatafora J.W."/>
            <person name="Stajich J.E."/>
            <person name="James T.Y."/>
        </authorList>
    </citation>
    <scope>NUCLEOTIDE SEQUENCE</scope>
    <source>
        <strain evidence="3">AG</strain>
    </source>
</reference>
<feature type="region of interest" description="Disordered" evidence="1">
    <location>
        <begin position="495"/>
        <end position="641"/>
    </location>
</feature>
<feature type="compositionally biased region" description="Polar residues" evidence="1">
    <location>
        <begin position="955"/>
        <end position="977"/>
    </location>
</feature>
<feature type="compositionally biased region" description="Basic and acidic residues" evidence="1">
    <location>
        <begin position="884"/>
        <end position="894"/>
    </location>
</feature>
<accession>A0AAD5EAD5</accession>
<dbReference type="GO" id="GO:0008270">
    <property type="term" value="F:zinc ion binding"/>
    <property type="evidence" value="ECO:0007669"/>
    <property type="project" value="InterPro"/>
</dbReference>
<dbReference type="Proteomes" id="UP001206595">
    <property type="component" value="Unassembled WGS sequence"/>
</dbReference>
<dbReference type="AlphaFoldDB" id="A0AAD5EAD5"/>
<feature type="compositionally biased region" description="Acidic residues" evidence="1">
    <location>
        <begin position="556"/>
        <end position="571"/>
    </location>
</feature>